<organism evidence="1">
    <name type="scientific">marine metagenome</name>
    <dbReference type="NCBI Taxonomy" id="408172"/>
    <lineage>
        <taxon>unclassified sequences</taxon>
        <taxon>metagenomes</taxon>
        <taxon>ecological metagenomes</taxon>
    </lineage>
</organism>
<reference evidence="1" key="1">
    <citation type="submission" date="2018-05" db="EMBL/GenBank/DDBJ databases">
        <authorList>
            <person name="Lanie J.A."/>
            <person name="Ng W.-L."/>
            <person name="Kazmierczak K.M."/>
            <person name="Andrzejewski T.M."/>
            <person name="Davidsen T.M."/>
            <person name="Wayne K.J."/>
            <person name="Tettelin H."/>
            <person name="Glass J.I."/>
            <person name="Rusch D."/>
            <person name="Podicherti R."/>
            <person name="Tsui H.-C.T."/>
            <person name="Winkler M.E."/>
        </authorList>
    </citation>
    <scope>NUCLEOTIDE SEQUENCE</scope>
</reference>
<dbReference type="EMBL" id="UINC01206980">
    <property type="protein sequence ID" value="SVE28865.1"/>
    <property type="molecule type" value="Genomic_DNA"/>
</dbReference>
<proteinExistence type="predicted"/>
<protein>
    <submittedName>
        <fullName evidence="1">Uncharacterized protein</fullName>
    </submittedName>
</protein>
<evidence type="ECO:0000313" key="1">
    <source>
        <dbReference type="EMBL" id="SVE28865.1"/>
    </source>
</evidence>
<sequence>MRWRHQQPADNLDGCRSAGFGHSLWGVEGLERPRRLIKDRATTPERGRVALPGVPTARTARRTRFQEVFWHTLTREAYLGCCSNLFELSDRVWD</sequence>
<name>A0A383CAZ9_9ZZZZ</name>
<dbReference type="AlphaFoldDB" id="A0A383CAZ9"/>
<gene>
    <name evidence="1" type="ORF">METZ01_LOCUS481719</name>
</gene>
<accession>A0A383CAZ9</accession>